<dbReference type="PANTHER" id="PTHR31025:SF31">
    <property type="entry name" value="SI:CH211-166E11.5"/>
    <property type="match status" value="1"/>
</dbReference>
<accession>A0AAW0N7Q6</accession>
<name>A0AAW0N7Q6_9GOBI</name>
<keyword evidence="2" id="KW-1185">Reference proteome</keyword>
<dbReference type="PANTHER" id="PTHR31025">
    <property type="entry name" value="SI:CH211-196P9.1-RELATED"/>
    <property type="match status" value="1"/>
</dbReference>
<dbReference type="AlphaFoldDB" id="A0AAW0N7Q6"/>
<evidence type="ECO:0000313" key="1">
    <source>
        <dbReference type="EMBL" id="KAK7890928.1"/>
    </source>
</evidence>
<reference evidence="2" key="1">
    <citation type="submission" date="2024-04" db="EMBL/GenBank/DDBJ databases">
        <title>Salinicola lusitanus LLJ914,a marine bacterium isolated from the Okinawa Trough.</title>
        <authorList>
            <person name="Li J."/>
        </authorList>
    </citation>
    <scope>NUCLEOTIDE SEQUENCE [LARGE SCALE GENOMIC DNA]</scope>
</reference>
<protein>
    <recommendedName>
        <fullName evidence="3">PB1 domain-containing protein</fullName>
    </recommendedName>
</protein>
<gene>
    <name evidence="1" type="ORF">WMY93_022891</name>
</gene>
<evidence type="ECO:0008006" key="3">
    <source>
        <dbReference type="Google" id="ProtNLM"/>
    </source>
</evidence>
<proteinExistence type="predicted"/>
<comment type="caution">
    <text evidence="1">The sequence shown here is derived from an EMBL/GenBank/DDBJ whole genome shotgun (WGS) entry which is preliminary data.</text>
</comment>
<evidence type="ECO:0000313" key="2">
    <source>
        <dbReference type="Proteomes" id="UP001460270"/>
    </source>
</evidence>
<dbReference type="EMBL" id="JBBPFD010000017">
    <property type="protein sequence ID" value="KAK7890928.1"/>
    <property type="molecule type" value="Genomic_DNA"/>
</dbReference>
<sequence length="545" mass="61850">MEHSVWTSALMDGCVYHNIIIMGEHVKFRVLLDHIVKKVSFPHIPQTIQELAKGVQEAFGISEDISIQYKDTEFDDFFTLTSTDDLKDKDTLKIICVSPPTLVLTTIERDTSTPNDQLLEMSQSSTSAASDDTIILPPSPTPSRLHQPWPKEFPVPAFSYTTEMALQQGMIEYLKDGTLLCHSKCYPRLKTNILECLAEAMYTYTAYANDAERSAVTAALIKKYPCLQEPGSFNGQYGWQQSLKYKVSNYRTKLRAHGVPEVMINTLKHKSSDKPAKGVKKAKKCEVNYCPPIPTGETPDSLEIIRLQLISETKKKNNDQLINDLMSQTFSMRRQEIVSQGPSVATLLDRWPALFGVSQICQEFQRLTGISLEPTFIRELDKHTAKMLSLFNTKGGALGERMKSLIMELVQNQTSTVEKRRETVLRCLIEYVGEKQEDMICTYQNTEDTDLLNQLSNYPMKIYMCEETYGIVIDGHPIIKGLATLTKACCLLIGIVYALDLKYPQNLMHTFETFQRLFIGLNPLRPKPSTRYANFVKSCTRRISK</sequence>
<dbReference type="Proteomes" id="UP001460270">
    <property type="component" value="Unassembled WGS sequence"/>
</dbReference>
<organism evidence="1 2">
    <name type="scientific">Mugilogobius chulae</name>
    <name type="common">yellowstripe goby</name>
    <dbReference type="NCBI Taxonomy" id="88201"/>
    <lineage>
        <taxon>Eukaryota</taxon>
        <taxon>Metazoa</taxon>
        <taxon>Chordata</taxon>
        <taxon>Craniata</taxon>
        <taxon>Vertebrata</taxon>
        <taxon>Euteleostomi</taxon>
        <taxon>Actinopterygii</taxon>
        <taxon>Neopterygii</taxon>
        <taxon>Teleostei</taxon>
        <taxon>Neoteleostei</taxon>
        <taxon>Acanthomorphata</taxon>
        <taxon>Gobiaria</taxon>
        <taxon>Gobiiformes</taxon>
        <taxon>Gobioidei</taxon>
        <taxon>Gobiidae</taxon>
        <taxon>Gobionellinae</taxon>
        <taxon>Mugilogobius</taxon>
    </lineage>
</organism>